<protein>
    <submittedName>
        <fullName evidence="1">Uncharacterized protein</fullName>
    </submittedName>
</protein>
<evidence type="ECO:0000313" key="1">
    <source>
        <dbReference type="EMBL" id="KAJ3534892.1"/>
    </source>
</evidence>
<dbReference type="Proteomes" id="UP001148662">
    <property type="component" value="Unassembled WGS sequence"/>
</dbReference>
<keyword evidence="2" id="KW-1185">Reference proteome</keyword>
<evidence type="ECO:0000313" key="2">
    <source>
        <dbReference type="Proteomes" id="UP001148662"/>
    </source>
</evidence>
<name>A0ACC1S9N4_9APHY</name>
<dbReference type="EMBL" id="JANHOG010001574">
    <property type="protein sequence ID" value="KAJ3534892.1"/>
    <property type="molecule type" value="Genomic_DNA"/>
</dbReference>
<gene>
    <name evidence="1" type="ORF">NM688_g7061</name>
</gene>
<sequence length="807" mass="87483">MSNVQSLQAQWQQVLPSISPYPDLAVLIRVARPRCPHIKETCRNRALHPRYDVVYLKNAEVQTFNGCGYCKWARSNTNPKLSGYQNPGWPGCCRPPNPSEHKLVPAADWPTVSLVHRIPIPSEIKAILESITGQRTSTILPFNSGSLRGSHPSSQPPSLSRRTSSSITVPTRGDTTPIKASPVSIPTKTRSGGSPQQLPSALGTGGRNANADSVSCSLPNASAMDQVQNMLRRPAVETQEKRRDNSREAKKTATTSTSVNKVTVDAPPPFRAALSSSTNLPSASIPVPSSRSNVEREKSNTDSVRRRKTSLESAVGGLSISSGSSAASRSFAEDMQSAAVIALPVHVYFAVPQSCEFGVGVARILIPRLALLRVLSLGISRLGLSPTLRRPGSPQHIIMGVPPPGISNDPLLWLLTAATLLSTALFVLRGKSKQSISRPPIRPSVSASAITNGVRKTSPVKANNDVPPKVHEVTVSKILVHPIKSLSSAAVYKSRYTSTGLENDRKWCIIDANTHHIITARELPKMVLLEPTLVYDITSEYEGKLIVSVPKGADFVTFHVPIAPTPDILETWSIIEECIMFGTYKMDGFICEPLSPSDPSPTEILSEYLGKKVHLMMKGPTPRSCPPTTSFPDLDANSVYQDGYPLLVASEESLHAVGENIKKAAAIGPDGPNKIGGMDYERWADEDIPIERFRPNIVLRGVGVPFTEDSWKKIAIGPKHDTRLRQKETMNVTLVSRCARCLLPNVDPQTGVRDAAVPYKVLMKFRTGVDPANMNKPCFGCNGVPEDEGTVQVGDFVTVLEHAEIEG</sequence>
<proteinExistence type="predicted"/>
<comment type="caution">
    <text evidence="1">The sequence shown here is derived from an EMBL/GenBank/DDBJ whole genome shotgun (WGS) entry which is preliminary data.</text>
</comment>
<organism evidence="1 2">
    <name type="scientific">Phlebia brevispora</name>
    <dbReference type="NCBI Taxonomy" id="194682"/>
    <lineage>
        <taxon>Eukaryota</taxon>
        <taxon>Fungi</taxon>
        <taxon>Dikarya</taxon>
        <taxon>Basidiomycota</taxon>
        <taxon>Agaricomycotina</taxon>
        <taxon>Agaricomycetes</taxon>
        <taxon>Polyporales</taxon>
        <taxon>Meruliaceae</taxon>
        <taxon>Phlebia</taxon>
    </lineage>
</organism>
<reference evidence="1" key="1">
    <citation type="submission" date="2022-07" db="EMBL/GenBank/DDBJ databases">
        <title>Genome Sequence of Phlebia brevispora.</title>
        <authorList>
            <person name="Buettner E."/>
        </authorList>
    </citation>
    <scope>NUCLEOTIDE SEQUENCE</scope>
    <source>
        <strain evidence="1">MPL23</strain>
    </source>
</reference>
<accession>A0ACC1S9N4</accession>